<dbReference type="EMBL" id="WIXP02000009">
    <property type="protein sequence ID" value="KAF6204941.1"/>
    <property type="molecule type" value="Genomic_DNA"/>
</dbReference>
<name>A0A8S9X9E9_APOLU</name>
<reference evidence="1" key="1">
    <citation type="journal article" date="2021" name="Mol. Ecol. Resour.">
        <title>Apolygus lucorum genome provides insights into omnivorousness and mesophyll feeding.</title>
        <authorList>
            <person name="Liu Y."/>
            <person name="Liu H."/>
            <person name="Wang H."/>
            <person name="Huang T."/>
            <person name="Liu B."/>
            <person name="Yang B."/>
            <person name="Yin L."/>
            <person name="Li B."/>
            <person name="Zhang Y."/>
            <person name="Zhang S."/>
            <person name="Jiang F."/>
            <person name="Zhang X."/>
            <person name="Ren Y."/>
            <person name="Wang B."/>
            <person name="Wang S."/>
            <person name="Lu Y."/>
            <person name="Wu K."/>
            <person name="Fan W."/>
            <person name="Wang G."/>
        </authorList>
    </citation>
    <scope>NUCLEOTIDE SEQUENCE</scope>
    <source>
        <strain evidence="1">12Hb</strain>
    </source>
</reference>
<organism evidence="1 2">
    <name type="scientific">Apolygus lucorum</name>
    <name type="common">Small green plant bug</name>
    <name type="synonym">Lygocoris lucorum</name>
    <dbReference type="NCBI Taxonomy" id="248454"/>
    <lineage>
        <taxon>Eukaryota</taxon>
        <taxon>Metazoa</taxon>
        <taxon>Ecdysozoa</taxon>
        <taxon>Arthropoda</taxon>
        <taxon>Hexapoda</taxon>
        <taxon>Insecta</taxon>
        <taxon>Pterygota</taxon>
        <taxon>Neoptera</taxon>
        <taxon>Paraneoptera</taxon>
        <taxon>Hemiptera</taxon>
        <taxon>Heteroptera</taxon>
        <taxon>Panheteroptera</taxon>
        <taxon>Cimicomorpha</taxon>
        <taxon>Miridae</taxon>
        <taxon>Mirini</taxon>
        <taxon>Apolygus</taxon>
    </lineage>
</organism>
<dbReference type="AlphaFoldDB" id="A0A8S9X9E9"/>
<evidence type="ECO:0000313" key="2">
    <source>
        <dbReference type="Proteomes" id="UP000466442"/>
    </source>
</evidence>
<keyword evidence="2" id="KW-1185">Reference proteome</keyword>
<accession>A0A8S9X9E9</accession>
<dbReference type="Proteomes" id="UP000466442">
    <property type="component" value="Linkage Group LG9"/>
</dbReference>
<comment type="caution">
    <text evidence="1">The sequence shown here is derived from an EMBL/GenBank/DDBJ whole genome shotgun (WGS) entry which is preliminary data.</text>
</comment>
<proteinExistence type="predicted"/>
<gene>
    <name evidence="1" type="ORF">GE061_019107</name>
</gene>
<evidence type="ECO:0000313" key="1">
    <source>
        <dbReference type="EMBL" id="KAF6204941.1"/>
    </source>
</evidence>
<protein>
    <submittedName>
        <fullName evidence="1">Uncharacterized protein</fullName>
    </submittedName>
</protein>
<sequence length="96" mass="10723">MAENQTFRPAHQSSSLLRSHLSSQEMADMIFSRSNGKSFLSSLFTKNDSSSPWSSSEKLKTNPCCVLTTSKKSEPVVMRVVPRFDGTVELHRTNVT</sequence>